<dbReference type="AlphaFoldDB" id="A0A328D6J9"/>
<feature type="transmembrane region" description="Helical" evidence="1">
    <location>
        <begin position="12"/>
        <end position="30"/>
    </location>
</feature>
<proteinExistence type="predicted"/>
<keyword evidence="3" id="KW-1185">Reference proteome</keyword>
<keyword evidence="1" id="KW-1133">Transmembrane helix</keyword>
<evidence type="ECO:0000256" key="1">
    <source>
        <dbReference type="SAM" id="Phobius"/>
    </source>
</evidence>
<gene>
    <name evidence="2" type="ORF">DM860_008752</name>
</gene>
<protein>
    <submittedName>
        <fullName evidence="2">Uncharacterized protein</fullName>
    </submittedName>
</protein>
<evidence type="ECO:0000313" key="2">
    <source>
        <dbReference type="EMBL" id="RAL41054.1"/>
    </source>
</evidence>
<organism evidence="2 3">
    <name type="scientific">Cuscuta australis</name>
    <dbReference type="NCBI Taxonomy" id="267555"/>
    <lineage>
        <taxon>Eukaryota</taxon>
        <taxon>Viridiplantae</taxon>
        <taxon>Streptophyta</taxon>
        <taxon>Embryophyta</taxon>
        <taxon>Tracheophyta</taxon>
        <taxon>Spermatophyta</taxon>
        <taxon>Magnoliopsida</taxon>
        <taxon>eudicotyledons</taxon>
        <taxon>Gunneridae</taxon>
        <taxon>Pentapetalae</taxon>
        <taxon>asterids</taxon>
        <taxon>lamiids</taxon>
        <taxon>Solanales</taxon>
        <taxon>Convolvulaceae</taxon>
        <taxon>Cuscuteae</taxon>
        <taxon>Cuscuta</taxon>
        <taxon>Cuscuta subgen. Grammica</taxon>
        <taxon>Cuscuta sect. Cleistogrammica</taxon>
    </lineage>
</organism>
<comment type="caution">
    <text evidence="2">The sequence shown here is derived from an EMBL/GenBank/DDBJ whole genome shotgun (WGS) entry which is preliminary data.</text>
</comment>
<reference evidence="2 3" key="1">
    <citation type="submission" date="2018-06" db="EMBL/GenBank/DDBJ databases">
        <title>The Genome of Cuscuta australis (Dodder) Provides Insight into the Evolution of Plant Parasitism.</title>
        <authorList>
            <person name="Liu H."/>
        </authorList>
    </citation>
    <scope>NUCLEOTIDE SEQUENCE [LARGE SCALE GENOMIC DNA]</scope>
    <source>
        <strain evidence="3">cv. Yunnan</strain>
        <tissue evidence="2">Vines</tissue>
    </source>
</reference>
<accession>A0A328D6J9</accession>
<dbReference type="Proteomes" id="UP000249390">
    <property type="component" value="Unassembled WGS sequence"/>
</dbReference>
<keyword evidence="1" id="KW-0812">Transmembrane</keyword>
<feature type="transmembrane region" description="Helical" evidence="1">
    <location>
        <begin position="42"/>
        <end position="60"/>
    </location>
</feature>
<sequence>MAIREFIEKWGEMATLGYVAVCALVMNHIPVGDSDEHLWVKLIIRMFFLTLVPPVTRVWIRYTTRSNMDGELRNSLEYLYHCMTSAAAMCCPLLEELIHTHRYFLPFRCFSGLVNMLFASPREVPWSSVSLSMPDCSYRP</sequence>
<keyword evidence="1" id="KW-0472">Membrane</keyword>
<name>A0A328D6J9_9ASTE</name>
<dbReference type="EMBL" id="NQVE01000192">
    <property type="protein sequence ID" value="RAL41054.1"/>
    <property type="molecule type" value="Genomic_DNA"/>
</dbReference>
<evidence type="ECO:0000313" key="3">
    <source>
        <dbReference type="Proteomes" id="UP000249390"/>
    </source>
</evidence>